<keyword evidence="1" id="KW-1133">Transmembrane helix</keyword>
<proteinExistence type="predicted"/>
<keyword evidence="1" id="KW-0472">Membrane</keyword>
<gene>
    <name evidence="2" type="ORF">LMG27198_31370</name>
</gene>
<accession>A0A9W6LSX4</accession>
<organism evidence="2 3">
    <name type="scientific">Methylocystis echinoides</name>
    <dbReference type="NCBI Taxonomy" id="29468"/>
    <lineage>
        <taxon>Bacteria</taxon>
        <taxon>Pseudomonadati</taxon>
        <taxon>Pseudomonadota</taxon>
        <taxon>Alphaproteobacteria</taxon>
        <taxon>Hyphomicrobiales</taxon>
        <taxon>Methylocystaceae</taxon>
        <taxon>Methylocystis</taxon>
    </lineage>
</organism>
<name>A0A9W6LSX4_9HYPH</name>
<dbReference type="Proteomes" id="UP001144323">
    <property type="component" value="Unassembled WGS sequence"/>
</dbReference>
<protein>
    <submittedName>
        <fullName evidence="2">Uncharacterized protein</fullName>
    </submittedName>
</protein>
<keyword evidence="3" id="KW-1185">Reference proteome</keyword>
<evidence type="ECO:0000313" key="3">
    <source>
        <dbReference type="Proteomes" id="UP001144323"/>
    </source>
</evidence>
<dbReference type="AlphaFoldDB" id="A0A9W6LSX4"/>
<dbReference type="CDD" id="cd01324">
    <property type="entry name" value="cbb3_Oxidase_CcoQ"/>
    <property type="match status" value="1"/>
</dbReference>
<sequence>MSASTAEVLATYESWRAFAAHWGLIFFGAIFLCVVIYAYWPSRQQQFEQDARIIFREDDDDV</sequence>
<keyword evidence="1" id="KW-0812">Transmembrane</keyword>
<evidence type="ECO:0000256" key="1">
    <source>
        <dbReference type="SAM" id="Phobius"/>
    </source>
</evidence>
<dbReference type="Pfam" id="PF05545">
    <property type="entry name" value="FixQ"/>
    <property type="match status" value="1"/>
</dbReference>
<comment type="caution">
    <text evidence="2">The sequence shown here is derived from an EMBL/GenBank/DDBJ whole genome shotgun (WGS) entry which is preliminary data.</text>
</comment>
<reference evidence="2" key="1">
    <citation type="journal article" date="2023" name="Int. J. Syst. Evol. Microbiol.">
        <title>Methylocystis iwaonis sp. nov., a type II methane-oxidizing bacterium from surface soil of a rice paddy field in Japan, and emended description of the genus Methylocystis (ex Whittenbury et al. 1970) Bowman et al. 1993.</title>
        <authorList>
            <person name="Kaise H."/>
            <person name="Sawadogo J.B."/>
            <person name="Alam M.S."/>
            <person name="Ueno C."/>
            <person name="Dianou D."/>
            <person name="Shinjo R."/>
            <person name="Asakawa S."/>
        </authorList>
    </citation>
    <scope>NUCLEOTIDE SEQUENCE</scope>
    <source>
        <strain evidence="2">LMG27198</strain>
    </source>
</reference>
<feature type="transmembrane region" description="Helical" evidence="1">
    <location>
        <begin position="20"/>
        <end position="40"/>
    </location>
</feature>
<evidence type="ECO:0000313" key="2">
    <source>
        <dbReference type="EMBL" id="GLI94145.1"/>
    </source>
</evidence>
<dbReference type="RefSeq" id="WP_281804163.1">
    <property type="nucleotide sequence ID" value="NZ_BSEC01000001.1"/>
</dbReference>
<dbReference type="EMBL" id="BSEC01000001">
    <property type="protein sequence ID" value="GLI94145.1"/>
    <property type="molecule type" value="Genomic_DNA"/>
</dbReference>
<dbReference type="InterPro" id="IPR008621">
    <property type="entry name" value="Cbb3-typ_cyt_oxidase_comp"/>
</dbReference>